<protein>
    <submittedName>
        <fullName evidence="2">Uncharacterized protein</fullName>
    </submittedName>
</protein>
<dbReference type="Proteomes" id="UP000230837">
    <property type="component" value="Unassembled WGS sequence"/>
</dbReference>
<evidence type="ECO:0000313" key="3">
    <source>
        <dbReference type="Proteomes" id="UP000230837"/>
    </source>
</evidence>
<gene>
    <name evidence="2" type="ORF">COZ82_03910</name>
</gene>
<keyword evidence="1" id="KW-0812">Transmembrane</keyword>
<keyword evidence="1" id="KW-1133">Transmembrane helix</keyword>
<reference evidence="3" key="1">
    <citation type="submission" date="2017-09" db="EMBL/GenBank/DDBJ databases">
        <title>Depth-based differentiation of microbial function through sediment-hosted aquifers and enrichment of novel symbionts in the deep terrestrial subsurface.</title>
        <authorList>
            <person name="Probst A.J."/>
            <person name="Ladd B."/>
            <person name="Jarett J.K."/>
            <person name="Geller-Mcgrath D.E."/>
            <person name="Sieber C.M.K."/>
            <person name="Emerson J.B."/>
            <person name="Anantharaman K."/>
            <person name="Thomas B.C."/>
            <person name="Malmstrom R."/>
            <person name="Stieglmeier M."/>
            <person name="Klingl A."/>
            <person name="Woyke T."/>
            <person name="Ryan C.M."/>
            <person name="Banfield J.F."/>
        </authorList>
    </citation>
    <scope>NUCLEOTIDE SEQUENCE [LARGE SCALE GENOMIC DNA]</scope>
</reference>
<evidence type="ECO:0000313" key="2">
    <source>
        <dbReference type="EMBL" id="PIW96653.1"/>
    </source>
</evidence>
<proteinExistence type="predicted"/>
<evidence type="ECO:0000256" key="1">
    <source>
        <dbReference type="SAM" id="Phobius"/>
    </source>
</evidence>
<feature type="transmembrane region" description="Helical" evidence="1">
    <location>
        <begin position="12"/>
        <end position="31"/>
    </location>
</feature>
<comment type="caution">
    <text evidence="2">The sequence shown here is derived from an EMBL/GenBank/DDBJ whole genome shotgun (WGS) entry which is preliminary data.</text>
</comment>
<accession>A0A2M7IMU1</accession>
<name>A0A2M7IMU1_9BACT</name>
<dbReference type="AlphaFoldDB" id="A0A2M7IMU1"/>
<dbReference type="EMBL" id="PFHR01000206">
    <property type="protein sequence ID" value="PIW96653.1"/>
    <property type="molecule type" value="Genomic_DNA"/>
</dbReference>
<keyword evidence="1" id="KW-0472">Membrane</keyword>
<sequence length="63" mass="7505">MSRFALEKHRIFPYLAWIVVFLFSLFVYNITLELKKTTSNLERRSSKLEAKVNQNVLDVQFPN</sequence>
<organism evidence="2 3">
    <name type="scientific">Candidatus Kaiserbacteria bacterium CG_4_8_14_3_um_filter_38_9</name>
    <dbReference type="NCBI Taxonomy" id="1974599"/>
    <lineage>
        <taxon>Bacteria</taxon>
        <taxon>Candidatus Kaiseribacteriota</taxon>
    </lineage>
</organism>